<dbReference type="Proteomes" id="UP000268857">
    <property type="component" value="Unassembled WGS sequence"/>
</dbReference>
<gene>
    <name evidence="2" type="ORF">PCC6912_32570</name>
</gene>
<accession>A0A3S0Y9S6</accession>
<comment type="caution">
    <text evidence="2">The sequence shown here is derived from an EMBL/GenBank/DDBJ whole genome shotgun (WGS) entry which is preliminary data.</text>
</comment>
<feature type="compositionally biased region" description="Basic and acidic residues" evidence="1">
    <location>
        <begin position="24"/>
        <end position="35"/>
    </location>
</feature>
<protein>
    <submittedName>
        <fullName evidence="2">Uncharacterized protein</fullName>
    </submittedName>
</protein>
<reference evidence="2 3" key="1">
    <citation type="journal article" date="2019" name="Genome Biol. Evol.">
        <title>Day and night: Metabolic profiles and evolutionary relationships of six axenic non-marine cyanobacteria.</title>
        <authorList>
            <person name="Will S.E."/>
            <person name="Henke P."/>
            <person name="Boedeker C."/>
            <person name="Huang S."/>
            <person name="Brinkmann H."/>
            <person name="Rohde M."/>
            <person name="Jarek M."/>
            <person name="Friedl T."/>
            <person name="Seufert S."/>
            <person name="Schumacher M."/>
            <person name="Overmann J."/>
            <person name="Neumann-Schaal M."/>
            <person name="Petersen J."/>
        </authorList>
    </citation>
    <scope>NUCLEOTIDE SEQUENCE [LARGE SCALE GENOMIC DNA]</scope>
    <source>
        <strain evidence="2 3">PCC 6912</strain>
    </source>
</reference>
<sequence length="158" mass="17630">MVNPQSQQDYQAQEDLEAQLNQVDPDKQPQQEDLRSQISDLPQEITESYGTGVKDEPGYNIGDRKQRYQTQGNAEASPEITGGDIDAAWELEADVGDEAVGGTAPTPDQDIVDELGAAVGLEMDDKAFLRTNEILEQRDDRRWELDPTSSEDYEKRGE</sequence>
<dbReference type="InterPro" id="IPR046298">
    <property type="entry name" value="DUF6335"/>
</dbReference>
<organism evidence="2 3">
    <name type="scientific">Chlorogloeopsis fritschii PCC 6912</name>
    <dbReference type="NCBI Taxonomy" id="211165"/>
    <lineage>
        <taxon>Bacteria</taxon>
        <taxon>Bacillati</taxon>
        <taxon>Cyanobacteriota</taxon>
        <taxon>Cyanophyceae</taxon>
        <taxon>Nostocales</taxon>
        <taxon>Chlorogloeopsidaceae</taxon>
        <taxon>Chlorogloeopsis</taxon>
    </lineage>
</organism>
<feature type="region of interest" description="Disordered" evidence="1">
    <location>
        <begin position="1"/>
        <end position="81"/>
    </location>
</feature>
<dbReference type="Pfam" id="PF19861">
    <property type="entry name" value="DUF6335"/>
    <property type="match status" value="1"/>
</dbReference>
<feature type="compositionally biased region" description="Polar residues" evidence="1">
    <location>
        <begin position="36"/>
        <end position="49"/>
    </location>
</feature>
<feature type="region of interest" description="Disordered" evidence="1">
    <location>
        <begin position="137"/>
        <end position="158"/>
    </location>
</feature>
<proteinExistence type="predicted"/>
<evidence type="ECO:0000313" key="3">
    <source>
        <dbReference type="Proteomes" id="UP000268857"/>
    </source>
</evidence>
<dbReference type="AlphaFoldDB" id="A0A3S0Y9S6"/>
<evidence type="ECO:0000256" key="1">
    <source>
        <dbReference type="SAM" id="MobiDB-lite"/>
    </source>
</evidence>
<dbReference type="OrthoDB" id="574580at2"/>
<name>A0A3S0Y9S6_CHLFR</name>
<feature type="compositionally biased region" description="Basic and acidic residues" evidence="1">
    <location>
        <begin position="53"/>
        <end position="66"/>
    </location>
</feature>
<evidence type="ECO:0000313" key="2">
    <source>
        <dbReference type="EMBL" id="RUR79721.1"/>
    </source>
</evidence>
<dbReference type="RefSeq" id="WP_016877402.1">
    <property type="nucleotide sequence ID" value="NZ_AJLN01000051.1"/>
</dbReference>
<dbReference type="EMBL" id="RSCJ01000012">
    <property type="protein sequence ID" value="RUR79721.1"/>
    <property type="molecule type" value="Genomic_DNA"/>
</dbReference>
<feature type="compositionally biased region" description="Polar residues" evidence="1">
    <location>
        <begin position="1"/>
        <end position="11"/>
    </location>
</feature>
<keyword evidence="3" id="KW-1185">Reference proteome</keyword>